<evidence type="ECO:0000256" key="6">
    <source>
        <dbReference type="SAM" id="MobiDB-lite"/>
    </source>
</evidence>
<evidence type="ECO:0000256" key="3">
    <source>
        <dbReference type="ARBA" id="ARBA00023065"/>
    </source>
</evidence>
<feature type="transmembrane region" description="Helical" evidence="7">
    <location>
        <begin position="378"/>
        <end position="404"/>
    </location>
</feature>
<keyword evidence="7" id="KW-0472">Membrane</keyword>
<dbReference type="PANTHER" id="PTHR45628">
    <property type="entry name" value="VOLTAGE-DEPENDENT CALCIUM CHANNEL TYPE A SUBUNIT ALPHA-1"/>
    <property type="match status" value="1"/>
</dbReference>
<evidence type="ECO:0000256" key="1">
    <source>
        <dbReference type="ARBA" id="ARBA00022448"/>
    </source>
</evidence>
<gene>
    <name evidence="8" type="ORF">Amon01_000742800</name>
</gene>
<dbReference type="OrthoDB" id="416585at2759"/>
<dbReference type="GO" id="GO:0005891">
    <property type="term" value="C:voltage-gated calcium channel complex"/>
    <property type="evidence" value="ECO:0007669"/>
    <property type="project" value="TreeGrafter"/>
</dbReference>
<keyword evidence="7" id="KW-1133">Transmembrane helix</keyword>
<reference evidence="8" key="1">
    <citation type="submission" date="2023-04" db="EMBL/GenBank/DDBJ databases">
        <title>Ambrosiozyma monospora NBRC 1965.</title>
        <authorList>
            <person name="Ichikawa N."/>
            <person name="Sato H."/>
            <person name="Tonouchi N."/>
        </authorList>
    </citation>
    <scope>NUCLEOTIDE SEQUENCE</scope>
    <source>
        <strain evidence="8">NBRC 1965</strain>
    </source>
</reference>
<feature type="transmembrane region" description="Helical" evidence="7">
    <location>
        <begin position="261"/>
        <end position="283"/>
    </location>
</feature>
<feature type="compositionally biased region" description="Polar residues" evidence="6">
    <location>
        <begin position="56"/>
        <end position="69"/>
    </location>
</feature>
<dbReference type="Proteomes" id="UP001165063">
    <property type="component" value="Unassembled WGS sequence"/>
</dbReference>
<dbReference type="InterPro" id="IPR050599">
    <property type="entry name" value="VDCC_alpha-1_subunit"/>
</dbReference>
<keyword evidence="7" id="KW-0812">Transmembrane</keyword>
<evidence type="ECO:0000256" key="5">
    <source>
        <dbReference type="ARBA" id="ARBA00023303"/>
    </source>
</evidence>
<dbReference type="AlphaFoldDB" id="A0A9W6YYL4"/>
<keyword evidence="9" id="KW-1185">Reference proteome</keyword>
<proteinExistence type="predicted"/>
<organism evidence="8 9">
    <name type="scientific">Ambrosiozyma monospora</name>
    <name type="common">Yeast</name>
    <name type="synonym">Endomycopsis monosporus</name>
    <dbReference type="NCBI Taxonomy" id="43982"/>
    <lineage>
        <taxon>Eukaryota</taxon>
        <taxon>Fungi</taxon>
        <taxon>Dikarya</taxon>
        <taxon>Ascomycota</taxon>
        <taxon>Saccharomycotina</taxon>
        <taxon>Pichiomycetes</taxon>
        <taxon>Pichiales</taxon>
        <taxon>Pichiaceae</taxon>
        <taxon>Ambrosiozyma</taxon>
    </lineage>
</organism>
<feature type="compositionally biased region" description="Basic and acidic residues" evidence="6">
    <location>
        <begin position="1"/>
        <end position="13"/>
    </location>
</feature>
<protein>
    <submittedName>
        <fullName evidence="8">Unnamed protein product</fullName>
    </submittedName>
</protein>
<accession>A0A9W6YYL4</accession>
<feature type="compositionally biased region" description="Basic and acidic residues" evidence="6">
    <location>
        <begin position="39"/>
        <end position="54"/>
    </location>
</feature>
<evidence type="ECO:0000313" key="8">
    <source>
        <dbReference type="EMBL" id="GMG53665.1"/>
    </source>
</evidence>
<evidence type="ECO:0000256" key="7">
    <source>
        <dbReference type="SAM" id="Phobius"/>
    </source>
</evidence>
<keyword evidence="3" id="KW-0406">Ion transport</keyword>
<keyword evidence="1" id="KW-0813">Transport</keyword>
<name>A0A9W6YYL4_AMBMO</name>
<evidence type="ECO:0000256" key="2">
    <source>
        <dbReference type="ARBA" id="ARBA00022882"/>
    </source>
</evidence>
<evidence type="ECO:0000256" key="4">
    <source>
        <dbReference type="ARBA" id="ARBA00023180"/>
    </source>
</evidence>
<keyword evidence="4" id="KW-0325">Glycoprotein</keyword>
<sequence length="431" mass="48948">MTKQENTDTDSKLPDTSTKNQTSDNEGVCSLNDTAVNADDEKQQSISAKDDHTHIKNSSTVSALSQQTESKTSLSLSLPFEDYGDEFSAPVTLEPQIDINDDDNKAKHTFTNGTKYTNPNAPKTLTRKVHSVLDRVFPEHFGKCPFIDSPFTIEPDDYELLGRIISETLEPESKWLTSTTKNILRSSPPKPSASDKKYADIKKLRDEGKYTEAACPSLQLRLANISGVRIEKDVGMVGNALGFLGEDNEFRKWCYYTANSLFASYLMSFIIFFELGLLTYQMWFPETHGFIHLHKYSWIDYTMIGTNVVYGFFVILRIIAYGFVTERDVRKFKLVEILNFFLVNDWFFASSAKKIRVKPQRESESKKKKKKKKKKCEAFLKSAGNIIDLTGFISFIISTCLGLSGWELKTGILLFRSLMCLKILRIYLGSL</sequence>
<evidence type="ECO:0000313" key="9">
    <source>
        <dbReference type="Proteomes" id="UP001165063"/>
    </source>
</evidence>
<keyword evidence="5" id="KW-0407">Ion channel</keyword>
<keyword evidence="2" id="KW-0851">Voltage-gated channel</keyword>
<dbReference type="GO" id="GO:0098703">
    <property type="term" value="P:calcium ion import across plasma membrane"/>
    <property type="evidence" value="ECO:0007669"/>
    <property type="project" value="TreeGrafter"/>
</dbReference>
<dbReference type="PANTHER" id="PTHR45628:SF7">
    <property type="entry name" value="VOLTAGE-DEPENDENT CALCIUM CHANNEL TYPE A SUBUNIT ALPHA-1"/>
    <property type="match status" value="1"/>
</dbReference>
<feature type="transmembrane region" description="Helical" evidence="7">
    <location>
        <begin position="303"/>
        <end position="324"/>
    </location>
</feature>
<feature type="compositionally biased region" description="Polar residues" evidence="6">
    <location>
        <begin position="14"/>
        <end position="35"/>
    </location>
</feature>
<comment type="caution">
    <text evidence="8">The sequence shown here is derived from an EMBL/GenBank/DDBJ whole genome shotgun (WGS) entry which is preliminary data.</text>
</comment>
<dbReference type="EMBL" id="BSXU01005441">
    <property type="protein sequence ID" value="GMG53665.1"/>
    <property type="molecule type" value="Genomic_DNA"/>
</dbReference>
<feature type="region of interest" description="Disordered" evidence="6">
    <location>
        <begin position="1"/>
        <end position="69"/>
    </location>
</feature>
<dbReference type="GO" id="GO:0008331">
    <property type="term" value="F:high voltage-gated calcium channel activity"/>
    <property type="evidence" value="ECO:0007669"/>
    <property type="project" value="TreeGrafter"/>
</dbReference>
<feature type="transmembrane region" description="Helical" evidence="7">
    <location>
        <begin position="410"/>
        <end position="428"/>
    </location>
</feature>